<dbReference type="AlphaFoldDB" id="A0A1I4CHX1"/>
<sequence length="128" mass="14570">MSKPDYAITFFYYEDMMSVVPFYEEVLGFELVLDQGMARIYRIAPGSYFGIVDGVKGHLKHQPTSAVLLTIVAEDVPGWHARMQKAGVKNLTGLLRGTYCEHFFFEDPAGYAIEVQRFHNPEVAKLFK</sequence>
<proteinExistence type="predicted"/>
<dbReference type="Proteomes" id="UP000199473">
    <property type="component" value="Unassembled WGS sequence"/>
</dbReference>
<keyword evidence="3" id="KW-1185">Reference proteome</keyword>
<reference evidence="2 3" key="1">
    <citation type="submission" date="2016-10" db="EMBL/GenBank/DDBJ databases">
        <authorList>
            <person name="de Groot N.N."/>
        </authorList>
    </citation>
    <scope>NUCLEOTIDE SEQUENCE [LARGE SCALE GENOMIC DNA]</scope>
    <source>
        <strain evidence="2 3">DSM 19981</strain>
    </source>
</reference>
<feature type="domain" description="VOC" evidence="1">
    <location>
        <begin position="3"/>
        <end position="118"/>
    </location>
</feature>
<dbReference type="InterPro" id="IPR029068">
    <property type="entry name" value="Glyas_Bleomycin-R_OHBP_Dase"/>
</dbReference>
<dbReference type="RefSeq" id="WP_092961428.1">
    <property type="nucleotide sequence ID" value="NZ_FOSQ01000007.1"/>
</dbReference>
<dbReference type="InterPro" id="IPR004360">
    <property type="entry name" value="Glyas_Fos-R_dOase_dom"/>
</dbReference>
<evidence type="ECO:0000313" key="2">
    <source>
        <dbReference type="EMBL" id="SFK80343.1"/>
    </source>
</evidence>
<dbReference type="Gene3D" id="3.10.180.10">
    <property type="entry name" value="2,3-Dihydroxybiphenyl 1,2-Dioxygenase, domain 1"/>
    <property type="match status" value="1"/>
</dbReference>
<dbReference type="CDD" id="cd06587">
    <property type="entry name" value="VOC"/>
    <property type="match status" value="1"/>
</dbReference>
<dbReference type="STRING" id="1123062.SAMN02745775_107249"/>
<protein>
    <submittedName>
        <fullName evidence="2">Glyoxalase-like domain-containing protein</fullName>
    </submittedName>
</protein>
<dbReference type="Pfam" id="PF00903">
    <property type="entry name" value="Glyoxalase"/>
    <property type="match status" value="1"/>
</dbReference>
<dbReference type="SUPFAM" id="SSF54593">
    <property type="entry name" value="Glyoxalase/Bleomycin resistance protein/Dihydroxybiphenyl dioxygenase"/>
    <property type="match status" value="1"/>
</dbReference>
<dbReference type="PROSITE" id="PS51819">
    <property type="entry name" value="VOC"/>
    <property type="match status" value="1"/>
</dbReference>
<accession>A0A1I4CHX1</accession>
<organism evidence="2 3">
    <name type="scientific">Falsiroseomonas stagni DSM 19981</name>
    <dbReference type="NCBI Taxonomy" id="1123062"/>
    <lineage>
        <taxon>Bacteria</taxon>
        <taxon>Pseudomonadati</taxon>
        <taxon>Pseudomonadota</taxon>
        <taxon>Alphaproteobacteria</taxon>
        <taxon>Acetobacterales</taxon>
        <taxon>Roseomonadaceae</taxon>
        <taxon>Falsiroseomonas</taxon>
    </lineage>
</organism>
<evidence type="ECO:0000259" key="1">
    <source>
        <dbReference type="PROSITE" id="PS51819"/>
    </source>
</evidence>
<gene>
    <name evidence="2" type="ORF">SAMN02745775_107249</name>
</gene>
<dbReference type="InterPro" id="IPR037523">
    <property type="entry name" value="VOC_core"/>
</dbReference>
<name>A0A1I4CHX1_9PROT</name>
<dbReference type="EMBL" id="FOSQ01000007">
    <property type="protein sequence ID" value="SFK80343.1"/>
    <property type="molecule type" value="Genomic_DNA"/>
</dbReference>
<dbReference type="OrthoDB" id="9812656at2"/>
<evidence type="ECO:0000313" key="3">
    <source>
        <dbReference type="Proteomes" id="UP000199473"/>
    </source>
</evidence>